<dbReference type="Gene3D" id="3.30.470.20">
    <property type="entry name" value="ATP-grasp fold, B domain"/>
    <property type="match status" value="1"/>
</dbReference>
<keyword evidence="2" id="KW-0597">Phosphoprotein</keyword>
<gene>
    <name evidence="6" type="ORF">CYMTET_52442</name>
</gene>
<dbReference type="Proteomes" id="UP001190700">
    <property type="component" value="Unassembled WGS sequence"/>
</dbReference>
<proteinExistence type="inferred from homology"/>
<accession>A0AAE0EQT1</accession>
<dbReference type="Pfam" id="PF02750">
    <property type="entry name" value="Synapsin_C"/>
    <property type="match status" value="1"/>
</dbReference>
<keyword evidence="7" id="KW-1185">Reference proteome</keyword>
<dbReference type="PANTHER" id="PTHR10841:SF17">
    <property type="entry name" value="SYNAPSIN"/>
    <property type="match status" value="1"/>
</dbReference>
<dbReference type="PANTHER" id="PTHR10841">
    <property type="entry name" value="SYNAPSIN"/>
    <property type="match status" value="1"/>
</dbReference>
<dbReference type="InterPro" id="IPR020898">
    <property type="entry name" value="Synapsin_ATP-bd_dom"/>
</dbReference>
<keyword evidence="3" id="KW-0770">Synapse</keyword>
<dbReference type="EMBL" id="LGRX02034568">
    <property type="protein sequence ID" value="KAK3237488.1"/>
    <property type="molecule type" value="Genomic_DNA"/>
</dbReference>
<sequence length="146" mass="16226">MRIPHHHDMEDFRSVLALTEGKYCTAEPYIEGSYDLRIQKLGDTIRTFKRTGVSGAWKTNTGTSMCEEIPTTERYTIWATEASKMFGGLAICTVDALCCAKTGQEYILEVNGTSSGLFPAREDEDNQCIKEIAISQLNDYIAAGEL</sequence>
<feature type="domain" description="Synapsin ATP-binding" evidence="5">
    <location>
        <begin position="3"/>
        <end position="138"/>
    </location>
</feature>
<evidence type="ECO:0000313" key="6">
    <source>
        <dbReference type="EMBL" id="KAK3237488.1"/>
    </source>
</evidence>
<dbReference type="AlphaFoldDB" id="A0AAE0EQT1"/>
<evidence type="ECO:0000259" key="5">
    <source>
        <dbReference type="Pfam" id="PF02750"/>
    </source>
</evidence>
<comment type="similarity">
    <text evidence="1">Belongs to the synapsin family.</text>
</comment>
<evidence type="ECO:0000256" key="1">
    <source>
        <dbReference type="ARBA" id="ARBA00008243"/>
    </source>
</evidence>
<comment type="subcellular location">
    <subcellularLocation>
        <location evidence="4">Synapse</location>
    </subcellularLocation>
</comment>
<organism evidence="6 7">
    <name type="scientific">Cymbomonas tetramitiformis</name>
    <dbReference type="NCBI Taxonomy" id="36881"/>
    <lineage>
        <taxon>Eukaryota</taxon>
        <taxon>Viridiplantae</taxon>
        <taxon>Chlorophyta</taxon>
        <taxon>Pyramimonadophyceae</taxon>
        <taxon>Pyramimonadales</taxon>
        <taxon>Pyramimonadaceae</taxon>
        <taxon>Cymbomonas</taxon>
    </lineage>
</organism>
<evidence type="ECO:0000256" key="4">
    <source>
        <dbReference type="ARBA" id="ARBA00034103"/>
    </source>
</evidence>
<dbReference type="InterPro" id="IPR001359">
    <property type="entry name" value="Synapsin"/>
</dbReference>
<comment type="caution">
    <text evidence="6">The sequence shown here is derived from an EMBL/GenBank/DDBJ whole genome shotgun (WGS) entry which is preliminary data.</text>
</comment>
<protein>
    <recommendedName>
        <fullName evidence="5">Synapsin ATP-binding domain-containing protein</fullName>
    </recommendedName>
</protein>
<evidence type="ECO:0000256" key="2">
    <source>
        <dbReference type="ARBA" id="ARBA00022553"/>
    </source>
</evidence>
<evidence type="ECO:0000313" key="7">
    <source>
        <dbReference type="Proteomes" id="UP001190700"/>
    </source>
</evidence>
<dbReference type="PRINTS" id="PR01368">
    <property type="entry name" value="SYNAPSIN"/>
</dbReference>
<dbReference type="SUPFAM" id="SSF56059">
    <property type="entry name" value="Glutathione synthetase ATP-binding domain-like"/>
    <property type="match status" value="1"/>
</dbReference>
<name>A0AAE0EQT1_9CHLO</name>
<reference evidence="6 7" key="1">
    <citation type="journal article" date="2015" name="Genome Biol. Evol.">
        <title>Comparative Genomics of a Bacterivorous Green Alga Reveals Evolutionary Causalities and Consequences of Phago-Mixotrophic Mode of Nutrition.</title>
        <authorList>
            <person name="Burns J.A."/>
            <person name="Paasch A."/>
            <person name="Narechania A."/>
            <person name="Kim E."/>
        </authorList>
    </citation>
    <scope>NUCLEOTIDE SEQUENCE [LARGE SCALE GENOMIC DNA]</scope>
    <source>
        <strain evidence="6 7">PLY_AMNH</strain>
    </source>
</reference>
<evidence type="ECO:0000256" key="3">
    <source>
        <dbReference type="ARBA" id="ARBA00023018"/>
    </source>
</evidence>